<evidence type="ECO:0000313" key="2">
    <source>
        <dbReference type="EMBL" id="KAJ4310654.1"/>
    </source>
</evidence>
<feature type="compositionally biased region" description="Low complexity" evidence="1">
    <location>
        <begin position="1106"/>
        <end position="1116"/>
    </location>
</feature>
<protein>
    <submittedName>
        <fullName evidence="2">Uncharacterized protein</fullName>
    </submittedName>
</protein>
<feature type="region of interest" description="Disordered" evidence="1">
    <location>
        <begin position="1077"/>
        <end position="1138"/>
    </location>
</feature>
<feature type="compositionally biased region" description="Low complexity" evidence="1">
    <location>
        <begin position="315"/>
        <end position="325"/>
    </location>
</feature>
<proteinExistence type="predicted"/>
<feature type="compositionally biased region" description="Basic and acidic residues" evidence="1">
    <location>
        <begin position="712"/>
        <end position="730"/>
    </location>
</feature>
<feature type="region of interest" description="Disordered" evidence="1">
    <location>
        <begin position="622"/>
        <end position="659"/>
    </location>
</feature>
<keyword evidence="3" id="KW-1185">Reference proteome</keyword>
<comment type="caution">
    <text evidence="2">The sequence shown here is derived from an EMBL/GenBank/DDBJ whole genome shotgun (WGS) entry which is preliminary data.</text>
</comment>
<feature type="compositionally biased region" description="Polar residues" evidence="1">
    <location>
        <begin position="88"/>
        <end position="97"/>
    </location>
</feature>
<feature type="compositionally biased region" description="Low complexity" evidence="1">
    <location>
        <begin position="23"/>
        <end position="36"/>
    </location>
</feature>
<reference evidence="2" key="1">
    <citation type="submission" date="2022-10" db="EMBL/GenBank/DDBJ databases">
        <title>Tapping the CABI collections for fungal endophytes: first genome assemblies for Collariella, Neodidymelliopsis, Ascochyta clinopodiicola, Didymella pomorum, Didymosphaeria variabile, Neocosmospora piperis and Neocucurbitaria cava.</title>
        <authorList>
            <person name="Hill R."/>
        </authorList>
    </citation>
    <scope>NUCLEOTIDE SEQUENCE</scope>
    <source>
        <strain evidence="2">IMI 366586</strain>
    </source>
</reference>
<feature type="compositionally biased region" description="Basic and acidic residues" evidence="1">
    <location>
        <begin position="1179"/>
        <end position="1193"/>
    </location>
</feature>
<feature type="region of interest" description="Disordered" evidence="1">
    <location>
        <begin position="1175"/>
        <end position="1237"/>
    </location>
</feature>
<evidence type="ECO:0000313" key="3">
    <source>
        <dbReference type="Proteomes" id="UP001140502"/>
    </source>
</evidence>
<feature type="compositionally biased region" description="Low complexity" evidence="1">
    <location>
        <begin position="172"/>
        <end position="186"/>
    </location>
</feature>
<feature type="compositionally biased region" description="Polar residues" evidence="1">
    <location>
        <begin position="1117"/>
        <end position="1129"/>
    </location>
</feature>
<feature type="region of interest" description="Disordered" evidence="1">
    <location>
        <begin position="866"/>
        <end position="974"/>
    </location>
</feature>
<feature type="compositionally biased region" description="Polar residues" evidence="1">
    <location>
        <begin position="187"/>
        <end position="211"/>
    </location>
</feature>
<feature type="compositionally biased region" description="Basic and acidic residues" evidence="1">
    <location>
        <begin position="1204"/>
        <end position="1215"/>
    </location>
</feature>
<feature type="region of interest" description="Disordered" evidence="1">
    <location>
        <begin position="287"/>
        <end position="337"/>
    </location>
</feature>
<feature type="region of interest" description="Disordered" evidence="1">
    <location>
        <begin position="562"/>
        <end position="609"/>
    </location>
</feature>
<evidence type="ECO:0000256" key="1">
    <source>
        <dbReference type="SAM" id="MobiDB-lite"/>
    </source>
</evidence>
<accession>A0A9W8TC91</accession>
<feature type="region of interest" description="Disordered" evidence="1">
    <location>
        <begin position="680"/>
        <end position="699"/>
    </location>
</feature>
<gene>
    <name evidence="2" type="ORF">N0V84_010865</name>
</gene>
<feature type="region of interest" description="Disordered" evidence="1">
    <location>
        <begin position="705"/>
        <end position="738"/>
    </location>
</feature>
<sequence>MTAPSQPANRGHEKDEGQVDPVLLSSPLSTPLTTSPEPVSFQSLADQNSTPLSMLDDSCFLDTEKSNMSSFGTMVANAGAASAGGNKPTASSDQLPTGPSARDLDPNSQSQHTADLGTAVSAAGDGNAETTRAVDDTVNASRRVDSNASTDQFARHGGSNQGPLEQDRQDTDSQVFQDQQRRQSQQKLISSATLNTTSLPAQNSSAPSSGISPLRGPLQKQHRMDIWDRNQQRYETAPAPRGSVPAHAPALPASGIATVPAPAPASAHCTDSVASIAAAQCATQDMSASTSPIGTESVSPGHRPGYQDGHLNGHSSPSYTSSPSPLRVGSVQPTTKFVQPRPRTIVRTTSDSGDLDLKHPTPDITSKARSGAYVGNIAQLEATAVRLSMTSSIDDAIRDLHTELKRSDSRRSSILAASVKASGSVDDYTPGSAVEQFRRPSIASSIVSTNNAARYGGYSPAGYVLSPNHSLTGRLRSGSKNSAGRPDFDLDSVLSRHGPGKASVRSVRSTKISLAEISESEPISLTQDVLDMADKSPPIKNSESDSLLPDELRDANMPATDVFNKMMGDDDFLDGKNEKKPADATTGLLSDQEDSREPQRPGSSRSDTTFQQCQDAFGDFDGVHWVPEQEDPYAPPEGPESPLKRQMPAAGVARPQSYMDPETGQQMLYYPARVPAMLNLPPKLSNKPKATEKNKRRSQVMSAMFEGNRQSRMLDDNRRSQHLDNHDTTRDSWLPDPLAGHRESFAALSTEQLQNVDQDPQTIRSVHSDRDEAPAAQPETAPEAEAEPLRRPRRLSRMDPDKRKSRMSNLPPQLRASVYFDSPPTAQPDIEVKDGSAMATLDSILDASANAPVSAFTDHERAGKLGQEVYGKERKRASVAASTVLRPESGEKQHEKHARKRSSFMWLKRHSHESDDDDHRASKSDSGLGPVNADTRAGENEALARSVDGRSEGHSDDEQAEAKEGEESEEEAYYGPPTTLLAELQLRKQQQKQRTQRTFPGGMHATLLEMDAVAETQRKARKDKRVNLAWEDADGNLVDESSDDEDVPLAIIAARNQGAQNVMDLNRPLGLMERREMEDNEPLSQRRARLHGQDPRSIMIHKPSMNNLSANNLSANHLPQTPHSAQHTPTEPDEFEGETLADRKRRLAAKDEAENPLPKARPVSGAFSVELLSQFEDPEEKKKQEEEKAKPPQEETLGQRRRRLQAEREAREREMSFNQLNAGPGAGGPEGGPVPGINGRMHQLSDILATHPKREAEILAQQDRARVERENRLAREREAKLAAYRSQMPQTLTRQMPQSLGGGATNAHNGAFRGGAFNDGTGGQGPQAAMSSPALNTQLLNQPALNHRASAVFSSYGAPPMQQGPYGGSATNLGMMNNNNNMGGYSGMNNLSPYGGGGAVYGGGLMQPGMQPMGGSVNRIEQWRQSVLP</sequence>
<feature type="region of interest" description="Disordered" evidence="1">
    <location>
        <begin position="766"/>
        <end position="828"/>
    </location>
</feature>
<dbReference type="OrthoDB" id="5288142at2759"/>
<feature type="region of interest" description="Disordered" evidence="1">
    <location>
        <begin position="78"/>
        <end position="221"/>
    </location>
</feature>
<feature type="region of interest" description="Disordered" evidence="1">
    <location>
        <begin position="1305"/>
        <end position="1331"/>
    </location>
</feature>
<feature type="compositionally biased region" description="Polar residues" evidence="1">
    <location>
        <begin position="287"/>
        <end position="298"/>
    </location>
</feature>
<feature type="compositionally biased region" description="Low complexity" evidence="1">
    <location>
        <begin position="774"/>
        <end position="783"/>
    </location>
</feature>
<name>A0A9W8TC91_9HYPO</name>
<feature type="region of interest" description="Disordered" evidence="1">
    <location>
        <begin position="1"/>
        <end position="55"/>
    </location>
</feature>
<feature type="compositionally biased region" description="Basic and acidic residues" evidence="1">
    <location>
        <begin position="573"/>
        <end position="582"/>
    </location>
</feature>
<feature type="compositionally biased region" description="Gly residues" evidence="1">
    <location>
        <begin position="1224"/>
        <end position="1234"/>
    </location>
</feature>
<feature type="compositionally biased region" description="Basic and acidic residues" evidence="1">
    <location>
        <begin position="947"/>
        <end position="965"/>
    </location>
</feature>
<feature type="region of interest" description="Disordered" evidence="1">
    <location>
        <begin position="474"/>
        <end position="502"/>
    </location>
</feature>
<feature type="compositionally biased region" description="Polar residues" evidence="1">
    <location>
        <begin position="40"/>
        <end position="52"/>
    </location>
</feature>
<dbReference type="EMBL" id="JAPEUR010000367">
    <property type="protein sequence ID" value="KAJ4310654.1"/>
    <property type="molecule type" value="Genomic_DNA"/>
</dbReference>
<dbReference type="Proteomes" id="UP001140502">
    <property type="component" value="Unassembled WGS sequence"/>
</dbReference>
<organism evidence="2 3">
    <name type="scientific">Fusarium piperis</name>
    <dbReference type="NCBI Taxonomy" id="1435070"/>
    <lineage>
        <taxon>Eukaryota</taxon>
        <taxon>Fungi</taxon>
        <taxon>Dikarya</taxon>
        <taxon>Ascomycota</taxon>
        <taxon>Pezizomycotina</taxon>
        <taxon>Sordariomycetes</taxon>
        <taxon>Hypocreomycetidae</taxon>
        <taxon>Hypocreales</taxon>
        <taxon>Nectriaceae</taxon>
        <taxon>Fusarium</taxon>
        <taxon>Fusarium solani species complex</taxon>
    </lineage>
</organism>
<feature type="region of interest" description="Disordered" evidence="1">
    <location>
        <begin position="1147"/>
        <end position="1166"/>
    </location>
</feature>
<feature type="compositionally biased region" description="Basic residues" evidence="1">
    <location>
        <begin position="895"/>
        <end position="911"/>
    </location>
</feature>